<evidence type="ECO:0000313" key="2">
    <source>
        <dbReference type="EMBL" id="SIR25514.1"/>
    </source>
</evidence>
<proteinExistence type="predicted"/>
<dbReference type="AlphaFoldDB" id="A0A1N6ZFG3"/>
<protein>
    <submittedName>
        <fullName evidence="2">Uncharacterized protein</fullName>
    </submittedName>
</protein>
<name>A0A1N6ZFG3_9EURY</name>
<evidence type="ECO:0000256" key="1">
    <source>
        <dbReference type="SAM" id="Phobius"/>
    </source>
</evidence>
<keyword evidence="1" id="KW-0812">Transmembrane</keyword>
<dbReference type="EMBL" id="FTNO01000001">
    <property type="protein sequence ID" value="SIR25514.1"/>
    <property type="molecule type" value="Genomic_DNA"/>
</dbReference>
<reference evidence="3" key="1">
    <citation type="submission" date="2017-01" db="EMBL/GenBank/DDBJ databases">
        <authorList>
            <person name="Varghese N."/>
            <person name="Submissions S."/>
        </authorList>
    </citation>
    <scope>NUCLEOTIDE SEQUENCE [LARGE SCALE GENOMIC DNA]</scope>
    <source>
        <strain evidence="3">CGMCC 1.7737</strain>
    </source>
</reference>
<sequence>MRFITAFALWAAVSYVSIVVLDTFLMGETRWLAYIPSAVGSGIGISIAQKSNFRLSF</sequence>
<organism evidence="2 3">
    <name type="scientific">Haladaptatus litoreus</name>
    <dbReference type="NCBI Taxonomy" id="553468"/>
    <lineage>
        <taxon>Archaea</taxon>
        <taxon>Methanobacteriati</taxon>
        <taxon>Methanobacteriota</taxon>
        <taxon>Stenosarchaea group</taxon>
        <taxon>Halobacteria</taxon>
        <taxon>Halobacteriales</taxon>
        <taxon>Haladaptataceae</taxon>
        <taxon>Haladaptatus</taxon>
    </lineage>
</organism>
<dbReference type="Proteomes" id="UP000186914">
    <property type="component" value="Unassembled WGS sequence"/>
</dbReference>
<keyword evidence="3" id="KW-1185">Reference proteome</keyword>
<keyword evidence="1" id="KW-1133">Transmembrane helix</keyword>
<feature type="transmembrane region" description="Helical" evidence="1">
    <location>
        <begin position="31"/>
        <end position="48"/>
    </location>
</feature>
<dbReference type="RefSeq" id="WP_175609659.1">
    <property type="nucleotide sequence ID" value="NZ_FTNO01000001.1"/>
</dbReference>
<evidence type="ECO:0000313" key="3">
    <source>
        <dbReference type="Proteomes" id="UP000186914"/>
    </source>
</evidence>
<accession>A0A1N6ZFG3</accession>
<gene>
    <name evidence="2" type="ORF">SAMN05421858_2007</name>
</gene>
<keyword evidence="1" id="KW-0472">Membrane</keyword>